<name>A0A1R3GTQ1_COCAP</name>
<organism evidence="2 3">
    <name type="scientific">Corchorus capsularis</name>
    <name type="common">Jute</name>
    <dbReference type="NCBI Taxonomy" id="210143"/>
    <lineage>
        <taxon>Eukaryota</taxon>
        <taxon>Viridiplantae</taxon>
        <taxon>Streptophyta</taxon>
        <taxon>Embryophyta</taxon>
        <taxon>Tracheophyta</taxon>
        <taxon>Spermatophyta</taxon>
        <taxon>Magnoliopsida</taxon>
        <taxon>eudicotyledons</taxon>
        <taxon>Gunneridae</taxon>
        <taxon>Pentapetalae</taxon>
        <taxon>rosids</taxon>
        <taxon>malvids</taxon>
        <taxon>Malvales</taxon>
        <taxon>Malvaceae</taxon>
        <taxon>Grewioideae</taxon>
        <taxon>Apeibeae</taxon>
        <taxon>Corchorus</taxon>
    </lineage>
</organism>
<evidence type="ECO:0000256" key="1">
    <source>
        <dbReference type="SAM" id="MobiDB-lite"/>
    </source>
</evidence>
<dbReference type="Gramene" id="OMO61485">
    <property type="protein sequence ID" value="OMO61485"/>
    <property type="gene ID" value="CCACVL1_23483"/>
</dbReference>
<dbReference type="EMBL" id="AWWV01013446">
    <property type="protein sequence ID" value="OMO61485.1"/>
    <property type="molecule type" value="Genomic_DNA"/>
</dbReference>
<dbReference type="OrthoDB" id="999389at2759"/>
<evidence type="ECO:0000313" key="2">
    <source>
        <dbReference type="EMBL" id="OMO61485.1"/>
    </source>
</evidence>
<protein>
    <submittedName>
        <fullName evidence="2">Uncharacterized protein</fullName>
    </submittedName>
</protein>
<gene>
    <name evidence="2" type="ORF">CCACVL1_23483</name>
</gene>
<feature type="compositionally biased region" description="Low complexity" evidence="1">
    <location>
        <begin position="55"/>
        <end position="74"/>
    </location>
</feature>
<reference evidence="2 3" key="1">
    <citation type="submission" date="2013-09" db="EMBL/GenBank/DDBJ databases">
        <title>Corchorus capsularis genome sequencing.</title>
        <authorList>
            <person name="Alam M."/>
            <person name="Haque M.S."/>
            <person name="Islam M.S."/>
            <person name="Emdad E.M."/>
            <person name="Islam M.M."/>
            <person name="Ahmed B."/>
            <person name="Halim A."/>
            <person name="Hossen Q.M.M."/>
            <person name="Hossain M.Z."/>
            <person name="Ahmed R."/>
            <person name="Khan M.M."/>
            <person name="Islam R."/>
            <person name="Rashid M.M."/>
            <person name="Khan S.A."/>
            <person name="Rahman M.S."/>
            <person name="Alam M."/>
        </authorList>
    </citation>
    <scope>NUCLEOTIDE SEQUENCE [LARGE SCALE GENOMIC DNA]</scope>
    <source>
        <strain evidence="3">cv. CVL-1</strain>
        <tissue evidence="2">Whole seedling</tissue>
    </source>
</reference>
<sequence>MVVLVGPTFGVKVASSATFVRDRPQEKISSSSCLFLKEDDVGGADDPSGDGSGSDRGSSELSSDSSSSIGVLGDNTDEEEEEDGVVPSDPSLTLASLKGIYECENPETSKANLRSL</sequence>
<proteinExistence type="predicted"/>
<dbReference type="STRING" id="210143.A0A1R3GTQ1"/>
<dbReference type="Proteomes" id="UP000188268">
    <property type="component" value="Unassembled WGS sequence"/>
</dbReference>
<dbReference type="AlphaFoldDB" id="A0A1R3GTQ1"/>
<accession>A0A1R3GTQ1</accession>
<feature type="region of interest" description="Disordered" evidence="1">
    <location>
        <begin position="20"/>
        <end position="91"/>
    </location>
</feature>
<comment type="caution">
    <text evidence="2">The sequence shown here is derived from an EMBL/GenBank/DDBJ whole genome shotgun (WGS) entry which is preliminary data.</text>
</comment>
<keyword evidence="3" id="KW-1185">Reference proteome</keyword>
<feature type="compositionally biased region" description="Acidic residues" evidence="1">
    <location>
        <begin position="75"/>
        <end position="84"/>
    </location>
</feature>
<evidence type="ECO:0000313" key="3">
    <source>
        <dbReference type="Proteomes" id="UP000188268"/>
    </source>
</evidence>